<keyword evidence="1 6" id="KW-0645">Protease</keyword>
<dbReference type="GO" id="GO:0046872">
    <property type="term" value="F:metal ion binding"/>
    <property type="evidence" value="ECO:0007669"/>
    <property type="project" value="UniProtKB-KW"/>
</dbReference>
<dbReference type="OrthoDB" id="7338723at2"/>
<dbReference type="PROSITE" id="PS51257">
    <property type="entry name" value="PROKAR_LIPOPROTEIN"/>
    <property type="match status" value="1"/>
</dbReference>
<keyword evidence="2" id="KW-0479">Metal-binding</keyword>
<sequence length="237" mass="24955">MLKQTIFAAAALSALSGCDIEPVPVSRPAPGAEPVAVVSRTGSAQSLGDFRAVVARVEPVAEGVCRQMRPRDNCDFNIVIDSRPGLPPNAYQTYDDAGRPVIAFTPALIAEMRNRDELSFALSHEAAHHIEGHISQTQSSAQTGAVLGAVLGQLAGLDAQGVDVVTNIGGTVGARRYSKGFELEADSLGARIAARAGYDPVRGVLYFQDAADPGDRFLGTHPPNADRIRTVQQAVGR</sequence>
<evidence type="ECO:0000259" key="7">
    <source>
        <dbReference type="Pfam" id="PF01435"/>
    </source>
</evidence>
<evidence type="ECO:0000256" key="2">
    <source>
        <dbReference type="ARBA" id="ARBA00022723"/>
    </source>
</evidence>
<evidence type="ECO:0000313" key="8">
    <source>
        <dbReference type="EMBL" id="PWK57841.1"/>
    </source>
</evidence>
<keyword evidence="5 6" id="KW-0482">Metalloprotease</keyword>
<evidence type="ECO:0000256" key="6">
    <source>
        <dbReference type="RuleBase" id="RU003983"/>
    </source>
</evidence>
<evidence type="ECO:0000313" key="9">
    <source>
        <dbReference type="Proteomes" id="UP000245390"/>
    </source>
</evidence>
<dbReference type="InterPro" id="IPR051156">
    <property type="entry name" value="Mito/Outer_Membr_Metalloprot"/>
</dbReference>
<evidence type="ECO:0000256" key="4">
    <source>
        <dbReference type="ARBA" id="ARBA00022833"/>
    </source>
</evidence>
<comment type="cofactor">
    <cofactor evidence="6">
        <name>Zn(2+)</name>
        <dbReference type="ChEBI" id="CHEBI:29105"/>
    </cofactor>
    <text evidence="6">Binds 1 zinc ion per subunit.</text>
</comment>
<organism evidence="8 9">
    <name type="scientific">Silicimonas algicola</name>
    <dbReference type="NCBI Taxonomy" id="1826607"/>
    <lineage>
        <taxon>Bacteria</taxon>
        <taxon>Pseudomonadati</taxon>
        <taxon>Pseudomonadota</taxon>
        <taxon>Alphaproteobacteria</taxon>
        <taxon>Rhodobacterales</taxon>
        <taxon>Paracoccaceae</taxon>
    </lineage>
</organism>
<reference evidence="8 9" key="1">
    <citation type="submission" date="2018-05" db="EMBL/GenBank/DDBJ databases">
        <title>Genomic Encyclopedia of Type Strains, Phase IV (KMG-IV): sequencing the most valuable type-strain genomes for metagenomic binning, comparative biology and taxonomic classification.</title>
        <authorList>
            <person name="Goeker M."/>
        </authorList>
    </citation>
    <scope>NUCLEOTIDE SEQUENCE [LARGE SCALE GENOMIC DNA]</scope>
    <source>
        <strain evidence="8 9">DSM 103371</strain>
    </source>
</reference>
<keyword evidence="3 6" id="KW-0378">Hydrolase</keyword>
<accession>A0A316GA84</accession>
<proteinExistence type="inferred from homology"/>
<comment type="caution">
    <text evidence="8">The sequence shown here is derived from an EMBL/GenBank/DDBJ whole genome shotgun (WGS) entry which is preliminary data.</text>
</comment>
<dbReference type="AlphaFoldDB" id="A0A316GA84"/>
<evidence type="ECO:0000256" key="5">
    <source>
        <dbReference type="ARBA" id="ARBA00023049"/>
    </source>
</evidence>
<dbReference type="Proteomes" id="UP000245390">
    <property type="component" value="Unassembled WGS sequence"/>
</dbReference>
<dbReference type="KEGG" id="salo:EF888_11750"/>
<evidence type="ECO:0000256" key="1">
    <source>
        <dbReference type="ARBA" id="ARBA00022670"/>
    </source>
</evidence>
<dbReference type="GO" id="GO:0051603">
    <property type="term" value="P:proteolysis involved in protein catabolic process"/>
    <property type="evidence" value="ECO:0007669"/>
    <property type="project" value="TreeGrafter"/>
</dbReference>
<dbReference type="PANTHER" id="PTHR22726">
    <property type="entry name" value="METALLOENDOPEPTIDASE OMA1"/>
    <property type="match status" value="1"/>
</dbReference>
<gene>
    <name evidence="8" type="ORF">C8D95_102490</name>
</gene>
<dbReference type="EMBL" id="QGGV01000002">
    <property type="protein sequence ID" value="PWK57841.1"/>
    <property type="molecule type" value="Genomic_DNA"/>
</dbReference>
<dbReference type="GO" id="GO:0004222">
    <property type="term" value="F:metalloendopeptidase activity"/>
    <property type="evidence" value="ECO:0007669"/>
    <property type="project" value="InterPro"/>
</dbReference>
<comment type="similarity">
    <text evidence="6">Belongs to the peptidase M48 family.</text>
</comment>
<evidence type="ECO:0000256" key="3">
    <source>
        <dbReference type="ARBA" id="ARBA00022801"/>
    </source>
</evidence>
<dbReference type="Pfam" id="PF01435">
    <property type="entry name" value="Peptidase_M48"/>
    <property type="match status" value="1"/>
</dbReference>
<feature type="domain" description="Peptidase M48" evidence="7">
    <location>
        <begin position="76"/>
        <end position="233"/>
    </location>
</feature>
<protein>
    <submittedName>
        <fullName evidence="8">Peptidase M48-like protein</fullName>
    </submittedName>
</protein>
<dbReference type="PANTHER" id="PTHR22726:SF1">
    <property type="entry name" value="METALLOENDOPEPTIDASE OMA1, MITOCHONDRIAL"/>
    <property type="match status" value="1"/>
</dbReference>
<dbReference type="GO" id="GO:0016020">
    <property type="term" value="C:membrane"/>
    <property type="evidence" value="ECO:0007669"/>
    <property type="project" value="TreeGrafter"/>
</dbReference>
<dbReference type="InterPro" id="IPR001915">
    <property type="entry name" value="Peptidase_M48"/>
</dbReference>
<name>A0A316GA84_9RHOB</name>
<keyword evidence="9" id="KW-1185">Reference proteome</keyword>
<dbReference type="Gene3D" id="3.30.2010.10">
    <property type="entry name" value="Metalloproteases ('zincins'), catalytic domain"/>
    <property type="match status" value="1"/>
</dbReference>
<dbReference type="RefSeq" id="WP_109758408.1">
    <property type="nucleotide sequence ID" value="NZ_CP034588.1"/>
</dbReference>
<keyword evidence="4 6" id="KW-0862">Zinc</keyword>